<dbReference type="InterPro" id="IPR011989">
    <property type="entry name" value="ARM-like"/>
</dbReference>
<dbReference type="Proteomes" id="UP001318040">
    <property type="component" value="Chromosome 9"/>
</dbReference>
<dbReference type="GO" id="GO:0005737">
    <property type="term" value="C:cytoplasm"/>
    <property type="evidence" value="ECO:0007669"/>
    <property type="project" value="UniProtKB-SubCell"/>
</dbReference>
<reference evidence="10" key="1">
    <citation type="submission" date="2025-08" db="UniProtKB">
        <authorList>
            <consortium name="RefSeq"/>
        </authorList>
    </citation>
    <scope>IDENTIFICATION</scope>
    <source>
        <tissue evidence="10">Sperm</tissue>
    </source>
</reference>
<dbReference type="InterPro" id="IPR048413">
    <property type="entry name" value="Htt_C-HEAT_rpt"/>
</dbReference>
<feature type="compositionally biased region" description="Basic and acidic residues" evidence="8">
    <location>
        <begin position="1679"/>
        <end position="1688"/>
    </location>
</feature>
<comment type="function">
    <text evidence="1">May play a role in microtubule-mediated transport or vesicle function.</text>
</comment>
<comment type="similarity">
    <text evidence="4">Belongs to the huntingtin family.</text>
</comment>
<feature type="region of interest" description="Disordered" evidence="8">
    <location>
        <begin position="1667"/>
        <end position="1737"/>
    </location>
</feature>
<dbReference type="InterPro" id="IPR016024">
    <property type="entry name" value="ARM-type_fold"/>
</dbReference>
<dbReference type="GO" id="GO:0005634">
    <property type="term" value="C:nucleus"/>
    <property type="evidence" value="ECO:0007669"/>
    <property type="project" value="UniProtKB-SubCell"/>
</dbReference>
<dbReference type="InterPro" id="IPR000091">
    <property type="entry name" value="Huntingtin"/>
</dbReference>
<dbReference type="InterPro" id="IPR048412">
    <property type="entry name" value="Htt_bridge"/>
</dbReference>
<keyword evidence="6" id="KW-0539">Nucleus</keyword>
<feature type="region of interest" description="Disordered" evidence="8">
    <location>
        <begin position="558"/>
        <end position="617"/>
    </location>
</feature>
<feature type="compositionally biased region" description="Low complexity" evidence="8">
    <location>
        <begin position="1124"/>
        <end position="1139"/>
    </location>
</feature>
<keyword evidence="9" id="KW-1185">Reference proteome</keyword>
<dbReference type="PRINTS" id="PR00375">
    <property type="entry name" value="HUNTINGTIN"/>
</dbReference>
<dbReference type="InterPro" id="IPR048411">
    <property type="entry name" value="Htt_N_HEAT_rpt-1"/>
</dbReference>
<feature type="compositionally biased region" description="Basic and acidic residues" evidence="8">
    <location>
        <begin position="574"/>
        <end position="583"/>
    </location>
</feature>
<evidence type="ECO:0000256" key="5">
    <source>
        <dbReference type="ARBA" id="ARBA00022490"/>
    </source>
</evidence>
<dbReference type="PROSITE" id="PS50077">
    <property type="entry name" value="HEAT_REPEAT"/>
    <property type="match status" value="1"/>
</dbReference>
<proteinExistence type="inferred from homology"/>
<evidence type="ECO:0000256" key="7">
    <source>
        <dbReference type="PROSITE-ProRule" id="PRU00103"/>
    </source>
</evidence>
<dbReference type="SUPFAM" id="SSF48371">
    <property type="entry name" value="ARM repeat"/>
    <property type="match status" value="2"/>
</dbReference>
<evidence type="ECO:0000256" key="8">
    <source>
        <dbReference type="SAM" id="MobiDB-lite"/>
    </source>
</evidence>
<gene>
    <name evidence="10" type="primary">HTT</name>
</gene>
<feature type="compositionally biased region" description="Gly residues" evidence="8">
    <location>
        <begin position="1165"/>
        <end position="1176"/>
    </location>
</feature>
<dbReference type="Pfam" id="PF12372">
    <property type="entry name" value="Htt_N-HEAT"/>
    <property type="match status" value="1"/>
</dbReference>
<organism evidence="9 10">
    <name type="scientific">Petromyzon marinus</name>
    <name type="common">Sea lamprey</name>
    <dbReference type="NCBI Taxonomy" id="7757"/>
    <lineage>
        <taxon>Eukaryota</taxon>
        <taxon>Metazoa</taxon>
        <taxon>Chordata</taxon>
        <taxon>Craniata</taxon>
        <taxon>Vertebrata</taxon>
        <taxon>Cyclostomata</taxon>
        <taxon>Hyperoartia</taxon>
        <taxon>Petromyzontiformes</taxon>
        <taxon>Petromyzontidae</taxon>
        <taxon>Petromyzon</taxon>
    </lineage>
</organism>
<dbReference type="InterPro" id="IPR028426">
    <property type="entry name" value="Huntingtin_fam"/>
</dbReference>
<dbReference type="PANTHER" id="PTHR10170:SF10">
    <property type="entry name" value="HUNTINGTIN"/>
    <property type="match status" value="1"/>
</dbReference>
<feature type="compositionally biased region" description="Polar residues" evidence="8">
    <location>
        <begin position="519"/>
        <end position="541"/>
    </location>
</feature>
<feature type="region of interest" description="Disordered" evidence="8">
    <location>
        <begin position="475"/>
        <end position="498"/>
    </location>
</feature>
<dbReference type="CTD" id="3064"/>
<feature type="compositionally biased region" description="Acidic residues" evidence="8">
    <location>
        <begin position="401"/>
        <end position="414"/>
    </location>
</feature>
<keyword evidence="5" id="KW-0963">Cytoplasm</keyword>
<dbReference type="Pfam" id="PF20925">
    <property type="entry name" value="Htt_bridge"/>
    <property type="match status" value="1"/>
</dbReference>
<protein>
    <submittedName>
        <fullName evidence="10">Huntingtin isoform X1</fullName>
    </submittedName>
</protein>
<evidence type="ECO:0000313" key="9">
    <source>
        <dbReference type="Proteomes" id="UP001318040"/>
    </source>
</evidence>
<dbReference type="Pfam" id="PF20926">
    <property type="entry name" value="Htt_N-HEAT_1"/>
    <property type="match status" value="1"/>
</dbReference>
<accession>A0AAJ7WQC8</accession>
<dbReference type="KEGG" id="pmrn:116940405"/>
<feature type="compositionally biased region" description="Acidic residues" evidence="8">
    <location>
        <begin position="564"/>
        <end position="573"/>
    </location>
</feature>
<comment type="subcellular location">
    <subcellularLocation>
        <location evidence="3">Cytoplasm</location>
    </subcellularLocation>
    <subcellularLocation>
        <location evidence="2">Nucleus</location>
    </subcellularLocation>
</comment>
<evidence type="ECO:0000256" key="2">
    <source>
        <dbReference type="ARBA" id="ARBA00004123"/>
    </source>
</evidence>
<evidence type="ECO:0000256" key="4">
    <source>
        <dbReference type="ARBA" id="ARBA00007153"/>
    </source>
</evidence>
<dbReference type="Gene3D" id="1.25.10.10">
    <property type="entry name" value="Leucine-rich Repeat Variant"/>
    <property type="match status" value="2"/>
</dbReference>
<name>A0AAJ7WQC8_PETMA</name>
<dbReference type="InterPro" id="IPR024613">
    <property type="entry name" value="Huntingtin_N_HEAT_rpt-2"/>
</dbReference>
<dbReference type="PANTHER" id="PTHR10170">
    <property type="entry name" value="HUNTINGTON DISEASE PROTEIN"/>
    <property type="match status" value="1"/>
</dbReference>
<sequence length="3152" mass="343165">MSTGSNLSVHHWTLATHCQGACEALQSSLVGSVSHYCPLGQPQVFGHVFGSFALVVWIRPRAFVHAMLHTCACFHSFRNSSDFPKFLGIAVETFLLCCDDTEADVRMVADECLNKVIKALMDTHVARLQLELYKEIKKNGASRSLRAALWRFAELAHLIRPQKCRPYMLNLLPCLVHVSRRLEEPVQETLAGAVPKMVSVLGSFTNDGEIKTLLRAFVLNLKSGSAAMRRAASTCAVAVCQHSRRPHAFYAWLLSVLLGLVTPLGEARVSSLLLGVLHCLRAIVPHVQQPASDAGLKGSFGVTQREADAGVAPHVLVQMYEVTLFYTQHPEHNVATTALEMLQQLLRMPPSALQLALTTAGGIRHPLPCARRSASASSLVGGWRKMASPVLPKAQAKLLSAEEEEEEDVLEDDVEARGSDSTPTPSPDTALLSALSESGEVLSALSGGVGTAGPEPGTAERPCLLHALDSSDSIDLNTEESDSTSLSTEPAESSSQLSATSLEALGAMGCASLRPAPTSPVSESSQTTEGPDSAVTPSDNSEPVLDCGDLQYMALPMGALQEPDGGDDEEEESRDALPRDRTPRHAPGVAALLQPRSRPAPPPEGADEDFDGSGAERSKPLVIKGIVGEMTDEDTPPIIHCVRLISASFLLTGTPNGLVSDRCVRVSMKALAVGCVASAVSMLPSAFFLPLYRRALHPEPQEQQLSDLLQFISHSDPQLRGNVAVLCGVIVSAVLATPHRAILSPAELEDVVRPLHVALKDSSSVTCRLACVGVRHCVMQLCNSKQSGLGLTLLSALLHLHDNSYWLVRTELMDTVADIDFRLIAFLEKNVGCHSGCDEKSEERLQDRAVASILRLLSDEDGRVRHAAAASLSRLVPNLFFECDQAQNDPVVAIARAHTASCLELLVHENSTPPRHYVSGAATAAACPYRGYETSCTADATLENNLSRIITAISTALNRSKSRHLKFGCCEALYLLSAAYPVSMWSNGWHCGFVPALAPPPAHARPQLPFTNIPRTGVEGGGRVSVLPILLTLLSSSWFPLDLPAHQDALLLTGNLIAAVACRSLRRPCVSEDDAAMPKVEEPWAALADRSLVPMVEQLFSHLLKLLNICTHVLDDVPPVQPTLKPTLPTLPSAPSLSPIRKKTKERDAVEFPPAPASPRKPGELGAGKAGEGSGGGVGRSVPLLGGFYHLSHYVRLHDILKATYTNYKMSLDMLSLSEKFGGFLGTALDVLAQLLEIATLQDVGKYAEEVLGYLKSCFNREPTVTTLCVQQLLKALFGTNLVNALDGAGVDPRGQGRGQQLGSSGLQPGLYHYCFMAPYTQFTQALASASLRNMAQTEVESDTLGWFDILKRKASQVKSNPMSATKQKADKGAIHNYIRLFEPLVIKALKQYTITTSVALQKQVLSLLVQLVQLRVNYCLLDSDQVFIGFVIKQFEFIEEGQIKDSETLIPYIFYFLVLLSYERYHSKSIIGMPKIIQLCDGLMASGRKAITHAIPALQPIVHDLFVVRGANKADVGKELETQKEVVVSMLLRLIHYHQVLELLVLVLQQCRKESEDKWKKLSRQVTDLVLPMLAKQQINTDSREALRVLNTLFEEVSPSALRPVDMLLKSMFVLPCDVECVTTVQKWISGILAILRVLISQSSEDIILSRMQELAGPPVVAMPPCGLRIPGSGDETLDTRGEEEKAPPPGNPEGPEAGDGVRGRASQLPEPAACSTPPAPGPLEGAPLIAQQPDTQPAEERFARFMIQLVGILFERTENGGGGVGVTPPQHALSAQQLGALLMCLIHMFKSGTFRRTSGATVRLLRQEKQAGQYSLGELNELAGALIPTQPCSVLLWCQLLLLMNFTERSWWEAVLRTRRRPALSGATPHPEQPHKSAPESKLLCGAEMVRRGGFILFADYVCQNLHDSEHMTWLIVNHVRDLVALASEPPVQDCVSAVHRNAAASGLFIQAIQSRGLDLTKPVVLRRTLQRLEGIHLSQSGAVLSLLVESFLATPLRVLGHMVDTLACRRVEMLLAENLEDSSSQLPIEDLERIQSHLQQTGLSNRHKRLASLLDRLHEVMAAECGVSPRARLAAHPLTEEEEVAPQDVTPNKAWFVSLVRGQCFQQSCSAAKCAELLSQLPESTELLSVLRSRECNLAVLRACVSLGAFQLGLGAGEGTALLRSAVTATMEFVADAVARLPVSAHIFRPATAPLPNPYWAFVSAISEDEASCGRVMRLAECVVQALLAGEALLSAAPAMPGAAPALGGAAVPPEREADVCHFALLTLEVICCQVARGRRAAVGDVQAALECCCLVMQQPRLWELYASARHVTWACSLLNCLRFILQQVFSFPMEKYAVPVPQNIPRPQDAAGSRVAAMAETSSQACETIAALLQAVLGPLSAGDCAKVPPFLVAPIKQLVVNLARLPLVNSFARTPPIVWKMGWMPTAGGVFGTTLSEIPIEFLRDKDVLKEFVCRLNTIGWTSRTQFEESWATLLGVLVMQPLGLEPEGALSAEEESERTQLSVLSVRSITALVLSAMLLPTAGSPAGGCMEQQPRNKAIEALNTRIGRKLYAVRCIVEREIWALASKRDGCATHYPYQEKEPIFLLTPSGSGCLVNHRRLLLQANVERDLGNTDYKHGQISVHSIWLSTKITPLRAEELEGEEEEDVELQAESLPSSPLNSRKQRVSVDVHSCSQFLLELYGQWLLAGPSSRRVPCSLASEVVKSLLMISDLFSERSQYEAMFAILTELLKVHPTEDEIFSQYSVPAICKAAAVLGMDRAMAEPVSQLLELTLRSAHISCRVGALHGVLYVLECDLLEETTRQLIPAVSHYLLRNLEGIAHCVNLHSQQHALLMCAAAFYLIENYPDDIEQDFTARVIQICGVVISGNEESTSSIIYHCVLRGLERLALSGKLSKMDGDALVKLSVERLNMSSPHRALAALGLMLTCMYKGREKGGTSSSDATDGGHAADETESTIVAMERVSVLFDRLRRGVPCEAGVVSRILPQFLDDFFPPQDIMNKIIGEFLSSQQPYPQFMAYVVYKVFQGLHDSGRTSMVREWVMLSLSNFTQRTPMSMAVWSLSCFFVSASHTQWISALFPYVISRIGKFEKADRRLFCVLGLDFYRNQLEEELDRRAFQSVLEVVAAPGNPYAQLLVCLASVQQSSAL</sequence>
<evidence type="ECO:0000256" key="6">
    <source>
        <dbReference type="ARBA" id="ARBA00023242"/>
    </source>
</evidence>
<evidence type="ECO:0000256" key="1">
    <source>
        <dbReference type="ARBA" id="ARBA00002907"/>
    </source>
</evidence>
<feature type="repeat" description="HEAT" evidence="7">
    <location>
        <begin position="849"/>
        <end position="887"/>
    </location>
</feature>
<evidence type="ECO:0000313" key="10">
    <source>
        <dbReference type="RefSeq" id="XP_032806090.1"/>
    </source>
</evidence>
<feature type="region of interest" description="Disordered" evidence="8">
    <location>
        <begin position="396"/>
        <end position="431"/>
    </location>
</feature>
<dbReference type="InterPro" id="IPR021133">
    <property type="entry name" value="HEAT_type_2"/>
</dbReference>
<dbReference type="Pfam" id="PF20927">
    <property type="entry name" value="Htt_C-HEAT"/>
    <property type="match status" value="1"/>
</dbReference>
<dbReference type="RefSeq" id="XP_032806090.1">
    <property type="nucleotide sequence ID" value="XM_032950199.1"/>
</dbReference>
<feature type="region of interest" description="Disordered" evidence="8">
    <location>
        <begin position="1124"/>
        <end position="1176"/>
    </location>
</feature>
<evidence type="ECO:0000256" key="3">
    <source>
        <dbReference type="ARBA" id="ARBA00004496"/>
    </source>
</evidence>
<feature type="region of interest" description="Disordered" evidence="8">
    <location>
        <begin position="511"/>
        <end position="546"/>
    </location>
</feature>